<dbReference type="RefSeq" id="WP_086157336.1">
    <property type="nucleotide sequence ID" value="NZ_CP021121.1"/>
</dbReference>
<dbReference type="SUPFAM" id="SSF55785">
    <property type="entry name" value="PYP-like sensor domain (PAS domain)"/>
    <property type="match status" value="1"/>
</dbReference>
<dbReference type="OrthoDB" id="4318906at2"/>
<organism evidence="2 3">
    <name type="scientific">Streptomyces marincola</name>
    <dbReference type="NCBI Taxonomy" id="2878388"/>
    <lineage>
        <taxon>Bacteria</taxon>
        <taxon>Bacillati</taxon>
        <taxon>Actinomycetota</taxon>
        <taxon>Actinomycetes</taxon>
        <taxon>Kitasatosporales</taxon>
        <taxon>Streptomycetaceae</taxon>
        <taxon>Streptomyces</taxon>
    </lineage>
</organism>
<reference evidence="2 3" key="1">
    <citation type="submission" date="2017-05" db="EMBL/GenBank/DDBJ databases">
        <title>Complete genome sequence of Streptomyces sp. SCSIO 03032 revealed the diverse biosynthetic pathways for its bioactive secondary metabolites.</title>
        <authorList>
            <person name="Ma L."/>
            <person name="Zhu Y."/>
            <person name="Zhang W."/>
            <person name="Zhang G."/>
            <person name="Tian X."/>
            <person name="Zhang S."/>
            <person name="Zhang C."/>
        </authorList>
    </citation>
    <scope>NUCLEOTIDE SEQUENCE [LARGE SCALE GENOMIC DNA]</scope>
    <source>
        <strain evidence="2 3">SCSIO 03032</strain>
    </source>
</reference>
<dbReference type="PROSITE" id="PS50112">
    <property type="entry name" value="PAS"/>
    <property type="match status" value="1"/>
</dbReference>
<evidence type="ECO:0000259" key="1">
    <source>
        <dbReference type="PROSITE" id="PS50112"/>
    </source>
</evidence>
<dbReference type="AlphaFoldDB" id="A0A1W7CSM2"/>
<feature type="domain" description="PAS" evidence="1">
    <location>
        <begin position="73"/>
        <end position="128"/>
    </location>
</feature>
<keyword evidence="3" id="KW-1185">Reference proteome</keyword>
<proteinExistence type="predicted"/>
<gene>
    <name evidence="2" type="ORF">CAG99_02270</name>
</gene>
<accession>A0A1W7CSM2</accession>
<sequence>MAEAEDYGVELTDFRKRVAELRATRALPDGARPATTLDAALFELQYASDVLWPRLEQLAADQRKNSRSADPKEQQLLRAVFQRLPLPVLLLDGESVVNRLNFAASQLFGLRAGYAAGRSITASLAHPSRAVFRGQVAAVARNEGSRSLSVELMRGLADESAHPGRLWVTLTAVRPPGHRRTAVLAVFQHTARLPGPRPAGDAPAGRPDPAGVSGHVVLMDLLDDMTAALLDAPGRRGASPLERAARVLHGRFADWVIADRADPGGGPLRRVAVLAPADRAGGDRAAAVAAQDPAGAPLIREAAGAGASALQIRPEDPFVLGESAEGVPVLALTEAASLLCVPLRLPSGAVVGVLTLLREGGRQAFELAEASAMERMSRHVALACRSS</sequence>
<dbReference type="InterPro" id="IPR035965">
    <property type="entry name" value="PAS-like_dom_sf"/>
</dbReference>
<evidence type="ECO:0000313" key="3">
    <source>
        <dbReference type="Proteomes" id="UP000194218"/>
    </source>
</evidence>
<evidence type="ECO:0000313" key="2">
    <source>
        <dbReference type="EMBL" id="ARQ67813.1"/>
    </source>
</evidence>
<dbReference type="SUPFAM" id="SSF55781">
    <property type="entry name" value="GAF domain-like"/>
    <property type="match status" value="1"/>
</dbReference>
<dbReference type="InterPro" id="IPR000014">
    <property type="entry name" value="PAS"/>
</dbReference>
<dbReference type="KEGG" id="smao:CAG99_02270"/>
<dbReference type="Gene3D" id="3.30.450.40">
    <property type="match status" value="1"/>
</dbReference>
<name>A0A1W7CSM2_9ACTN</name>
<dbReference type="Gene3D" id="3.30.450.20">
    <property type="entry name" value="PAS domain"/>
    <property type="match status" value="1"/>
</dbReference>
<protein>
    <recommendedName>
        <fullName evidence="1">PAS domain-containing protein</fullName>
    </recommendedName>
</protein>
<dbReference type="EMBL" id="CP021121">
    <property type="protein sequence ID" value="ARQ67813.1"/>
    <property type="molecule type" value="Genomic_DNA"/>
</dbReference>
<dbReference type="InterPro" id="IPR029016">
    <property type="entry name" value="GAF-like_dom_sf"/>
</dbReference>
<dbReference type="Proteomes" id="UP000194218">
    <property type="component" value="Chromosome"/>
</dbReference>